<name>A0A5B8UG62_9BACT</name>
<protein>
    <submittedName>
        <fullName evidence="2">GMP synthase</fullName>
    </submittedName>
</protein>
<dbReference type="Pfam" id="PF00117">
    <property type="entry name" value="GATase"/>
    <property type="match status" value="1"/>
</dbReference>
<dbReference type="AlphaFoldDB" id="A0A5B8UG62"/>
<evidence type="ECO:0000313" key="3">
    <source>
        <dbReference type="Proteomes" id="UP000321204"/>
    </source>
</evidence>
<dbReference type="RefSeq" id="WP_146784565.1">
    <property type="nucleotide sequence ID" value="NZ_BAABIO010000002.1"/>
</dbReference>
<dbReference type="Gene3D" id="3.40.50.880">
    <property type="match status" value="1"/>
</dbReference>
<dbReference type="OrthoDB" id="639921at2"/>
<organism evidence="2 3">
    <name type="scientific">Flavisolibacter ginsenosidimutans</name>
    <dbReference type="NCBI Taxonomy" id="661481"/>
    <lineage>
        <taxon>Bacteria</taxon>
        <taxon>Pseudomonadati</taxon>
        <taxon>Bacteroidota</taxon>
        <taxon>Chitinophagia</taxon>
        <taxon>Chitinophagales</taxon>
        <taxon>Chitinophagaceae</taxon>
        <taxon>Flavisolibacter</taxon>
    </lineage>
</organism>
<feature type="domain" description="Glutamine amidotransferase" evidence="1">
    <location>
        <begin position="50"/>
        <end position="211"/>
    </location>
</feature>
<proteinExistence type="predicted"/>
<dbReference type="EMBL" id="CP042433">
    <property type="protein sequence ID" value="QEC55584.1"/>
    <property type="molecule type" value="Genomic_DNA"/>
</dbReference>
<dbReference type="Proteomes" id="UP000321204">
    <property type="component" value="Chromosome"/>
</dbReference>
<sequence>MLRIAILDLNEGKPNQGMRCIRQIISEWSEFHSIDTEWDEFEVRLENSLPGLGYDIYISSGGPGSPLEVSENGWEENYFRWIDSVLQYNGNPDNSRKKQVFFICHSFQLACRHLKVGEISERRKTSFGVYPVHVTLAGQHEPAFRGLGDPFYVVDSRDYQVTTTNVDKLLEEGSTILCIEKYREHVKLLQALMAIRFNEYMIGTQFHPEADAIGMSMYLQREDKKKTVIENHGEEKWRSMIEQLNDPDKIMWTYAHILPNFLAEAVKQLKPEMAV</sequence>
<dbReference type="PROSITE" id="PS51273">
    <property type="entry name" value="GATASE_TYPE_1"/>
    <property type="match status" value="1"/>
</dbReference>
<reference evidence="2 3" key="1">
    <citation type="journal article" date="2015" name="Int. J. Syst. Evol. Microbiol.">
        <title>Flavisolibacter ginsenosidimutans sp. nov., with ginsenoside-converting activity isolated from soil used for cultivating ginseng.</title>
        <authorList>
            <person name="Zhao Y."/>
            <person name="Liu Q."/>
            <person name="Kang M.S."/>
            <person name="Jin F."/>
            <person name="Yu H."/>
            <person name="Im W.T."/>
        </authorList>
    </citation>
    <scope>NUCLEOTIDE SEQUENCE [LARGE SCALE GENOMIC DNA]</scope>
    <source>
        <strain evidence="2 3">Gsoil 636</strain>
    </source>
</reference>
<dbReference type="InterPro" id="IPR029062">
    <property type="entry name" value="Class_I_gatase-like"/>
</dbReference>
<dbReference type="KEGG" id="fgg:FSB75_06615"/>
<evidence type="ECO:0000313" key="2">
    <source>
        <dbReference type="EMBL" id="QEC55584.1"/>
    </source>
</evidence>
<dbReference type="SUPFAM" id="SSF52317">
    <property type="entry name" value="Class I glutamine amidotransferase-like"/>
    <property type="match status" value="1"/>
</dbReference>
<keyword evidence="3" id="KW-1185">Reference proteome</keyword>
<accession>A0A5B8UG62</accession>
<dbReference type="InterPro" id="IPR017926">
    <property type="entry name" value="GATASE"/>
</dbReference>
<gene>
    <name evidence="2" type="ORF">FSB75_06615</name>
</gene>
<evidence type="ECO:0000259" key="1">
    <source>
        <dbReference type="Pfam" id="PF00117"/>
    </source>
</evidence>